<evidence type="ECO:0000259" key="1">
    <source>
        <dbReference type="Pfam" id="PF01494"/>
    </source>
</evidence>
<proteinExistence type="predicted"/>
<accession>A0A5J4KTH6</accession>
<dbReference type="NCBIfam" id="TIGR02032">
    <property type="entry name" value="GG-red-SF"/>
    <property type="match status" value="1"/>
</dbReference>
<dbReference type="PANTHER" id="PTHR42685">
    <property type="entry name" value="GERANYLGERANYL DIPHOSPHATE REDUCTASE"/>
    <property type="match status" value="1"/>
</dbReference>
<dbReference type="GO" id="GO:0071949">
    <property type="term" value="F:FAD binding"/>
    <property type="evidence" value="ECO:0007669"/>
    <property type="project" value="InterPro"/>
</dbReference>
<dbReference type="InterPro" id="IPR050407">
    <property type="entry name" value="Geranylgeranyl_reductase"/>
</dbReference>
<name>A0A5J4KTH6_9ZZZZ</name>
<dbReference type="GO" id="GO:0016628">
    <property type="term" value="F:oxidoreductase activity, acting on the CH-CH group of donors, NAD or NADP as acceptor"/>
    <property type="evidence" value="ECO:0007669"/>
    <property type="project" value="InterPro"/>
</dbReference>
<dbReference type="InterPro" id="IPR011777">
    <property type="entry name" value="Geranylgeranyl_Rdtase_fam"/>
</dbReference>
<feature type="domain" description="FAD-binding" evidence="1">
    <location>
        <begin position="3"/>
        <end position="285"/>
    </location>
</feature>
<dbReference type="InterPro" id="IPR036188">
    <property type="entry name" value="FAD/NAD-bd_sf"/>
</dbReference>
<gene>
    <name evidence="2" type="ORF">A45J_0689</name>
</gene>
<dbReference type="SUPFAM" id="SSF51905">
    <property type="entry name" value="FAD/NAD(P)-binding domain"/>
    <property type="match status" value="1"/>
</dbReference>
<reference evidence="2" key="1">
    <citation type="submission" date="2019-10" db="EMBL/GenBank/DDBJ databases">
        <title>Metagenomic sequencing of thiosulfate-disproportionating enrichment culture.</title>
        <authorList>
            <person name="Umezawa K."/>
            <person name="Kojima H."/>
            <person name="Fukui M."/>
        </authorList>
    </citation>
    <scope>NUCLEOTIDE SEQUENCE</scope>
    <source>
        <strain evidence="2">45J</strain>
    </source>
</reference>
<comment type="caution">
    <text evidence="2">The sequence shown here is derived from an EMBL/GenBank/DDBJ whole genome shotgun (WGS) entry which is preliminary data.</text>
</comment>
<dbReference type="Pfam" id="PF01494">
    <property type="entry name" value="FAD_binding_3"/>
    <property type="match status" value="1"/>
</dbReference>
<dbReference type="EMBL" id="BLAB01000001">
    <property type="protein sequence ID" value="GER92958.1"/>
    <property type="molecule type" value="Genomic_DNA"/>
</dbReference>
<dbReference type="Gene3D" id="3.50.50.60">
    <property type="entry name" value="FAD/NAD(P)-binding domain"/>
    <property type="match status" value="1"/>
</dbReference>
<dbReference type="PRINTS" id="PR00420">
    <property type="entry name" value="RNGMNOXGNASE"/>
</dbReference>
<dbReference type="PANTHER" id="PTHR42685:SF4">
    <property type="entry name" value="GERANYLGERANYL DIPHOSPHATE REDUCTASE, CHLOROPLASTIC"/>
    <property type="match status" value="1"/>
</dbReference>
<evidence type="ECO:0000313" key="2">
    <source>
        <dbReference type="EMBL" id="GER92958.1"/>
    </source>
</evidence>
<sequence>MIRTQVLIIGGGPTGSTAARFLSDSGIDTVLLERDMSYVKPCGGGIPSTAFHELNIPEEIVKKKIKKIHIISPKGEEIKVELKGGYLCITGRGTFDAKLRELAKKSGAILIEAEFLRFEEFRGKIISIARKKSSKDEIKIKSDYVIASDGITFRTGLSMKCNKPDCLSTISAHITSDNLDACEFWFGSSHASQFYSWVFPSDGYSSIGTGCVSSKDLSHLLNSFIKRRFGIPLKDFADQNFINKPRAFKIPSWNGTIFNINNILFAGDAAGTVMPVTYEGIYYAMKSGEFAAQAITEGKPSVYKKLWNSKFRNRFLLMSKIRNYLFGDDAHIEKFIALHKKPEVQEIAMRLWLKKETGSSALISYLKFFKHFLKV</sequence>
<protein>
    <recommendedName>
        <fullName evidence="1">FAD-binding domain-containing protein</fullName>
    </recommendedName>
</protein>
<dbReference type="AlphaFoldDB" id="A0A5J4KTH6"/>
<dbReference type="InterPro" id="IPR002938">
    <property type="entry name" value="FAD-bd"/>
</dbReference>
<organism evidence="2">
    <name type="scientific">hot springs metagenome</name>
    <dbReference type="NCBI Taxonomy" id="433727"/>
    <lineage>
        <taxon>unclassified sequences</taxon>
        <taxon>metagenomes</taxon>
        <taxon>ecological metagenomes</taxon>
    </lineage>
</organism>